<sequence length="42" mass="4892">MDEILDKIKQTNAKTLIFSSPHYPTANQFDEQRLLLLAKETE</sequence>
<dbReference type="AlphaFoldDB" id="X1B496"/>
<organism evidence="1">
    <name type="scientific">marine sediment metagenome</name>
    <dbReference type="NCBI Taxonomy" id="412755"/>
    <lineage>
        <taxon>unclassified sequences</taxon>
        <taxon>metagenomes</taxon>
        <taxon>ecological metagenomes</taxon>
    </lineage>
</organism>
<name>X1B496_9ZZZZ</name>
<accession>X1B496</accession>
<proteinExistence type="predicted"/>
<comment type="caution">
    <text evidence="1">The sequence shown here is derived from an EMBL/GenBank/DDBJ whole genome shotgun (WGS) entry which is preliminary data.</text>
</comment>
<feature type="non-terminal residue" evidence="1">
    <location>
        <position position="42"/>
    </location>
</feature>
<protein>
    <submittedName>
        <fullName evidence="1">Uncharacterized protein</fullName>
    </submittedName>
</protein>
<evidence type="ECO:0000313" key="1">
    <source>
        <dbReference type="EMBL" id="GAG78988.1"/>
    </source>
</evidence>
<reference evidence="1" key="1">
    <citation type="journal article" date="2014" name="Front. Microbiol.">
        <title>High frequency of phylogenetically diverse reductive dehalogenase-homologous genes in deep subseafloor sedimentary metagenomes.</title>
        <authorList>
            <person name="Kawai M."/>
            <person name="Futagami T."/>
            <person name="Toyoda A."/>
            <person name="Takaki Y."/>
            <person name="Nishi S."/>
            <person name="Hori S."/>
            <person name="Arai W."/>
            <person name="Tsubouchi T."/>
            <person name="Morono Y."/>
            <person name="Uchiyama I."/>
            <person name="Ito T."/>
            <person name="Fujiyama A."/>
            <person name="Inagaki F."/>
            <person name="Takami H."/>
        </authorList>
    </citation>
    <scope>NUCLEOTIDE SEQUENCE</scope>
    <source>
        <strain evidence="1">Expedition CK06-06</strain>
    </source>
</reference>
<gene>
    <name evidence="1" type="ORF">S01H4_29359</name>
</gene>
<dbReference type="EMBL" id="BART01014967">
    <property type="protein sequence ID" value="GAG78988.1"/>
    <property type="molecule type" value="Genomic_DNA"/>
</dbReference>